<gene>
    <name evidence="1" type="ORF">DW712_11250</name>
</gene>
<accession>A0A414LBV9</accession>
<organism evidence="1 2">
    <name type="scientific">Bacteroides intestinalis</name>
    <dbReference type="NCBI Taxonomy" id="329854"/>
    <lineage>
        <taxon>Bacteria</taxon>
        <taxon>Pseudomonadati</taxon>
        <taxon>Bacteroidota</taxon>
        <taxon>Bacteroidia</taxon>
        <taxon>Bacteroidales</taxon>
        <taxon>Bacteroidaceae</taxon>
        <taxon>Bacteroides</taxon>
    </lineage>
</organism>
<dbReference type="AlphaFoldDB" id="A0A414LBV9"/>
<comment type="caution">
    <text evidence="1">The sequence shown here is derived from an EMBL/GenBank/DDBJ whole genome shotgun (WGS) entry which is preliminary data.</text>
</comment>
<name>A0A414LBV9_9BACE</name>
<proteinExistence type="predicted"/>
<evidence type="ECO:0000313" key="1">
    <source>
        <dbReference type="EMBL" id="RHE92130.1"/>
    </source>
</evidence>
<sequence>MKKKLLKHTTPLCFLPNGNLIAYSKGNVIIIDKDDRIIKKNHIQRGWAELLFSNFKPISRLLRIGLRASIAISDNVILFSRGNSIYELDLIDGIVSSGFYLGKGIRPLNFTKIEGIKGFEDGVVFGGYLMNFKKRPVSIYKRYSRDKWKIVFTFEDGAINHIHNIIPDRFRNCIWVLTGDFGEASAIWKISNDFSKVEKVLSNKQMYRSCACFPIKEGLLYATDAPFANNFIYLLDNSLNVSPISELPGSCIYACQVDNQFVFSTTVEPDGRDNMIINLLSRKKRGAGIKDSYAHIYVGNLDKGFIEVYKEKKDLWPYLFQFGAFRFPCGDNKTRILYFQPIATNMHDLDLLSMKL</sequence>
<dbReference type="RefSeq" id="WP_118222099.1">
    <property type="nucleotide sequence ID" value="NZ_JADNIJ010000004.1"/>
</dbReference>
<reference evidence="1 2" key="1">
    <citation type="submission" date="2018-08" db="EMBL/GenBank/DDBJ databases">
        <title>A genome reference for cultivated species of the human gut microbiota.</title>
        <authorList>
            <person name="Zou Y."/>
            <person name="Xue W."/>
            <person name="Luo G."/>
        </authorList>
    </citation>
    <scope>NUCLEOTIDE SEQUENCE [LARGE SCALE GENOMIC DNA]</scope>
    <source>
        <strain evidence="1 2">AM27-17</strain>
    </source>
</reference>
<evidence type="ECO:0000313" key="2">
    <source>
        <dbReference type="Proteomes" id="UP000285650"/>
    </source>
</evidence>
<dbReference type="EMBL" id="QSKV01000006">
    <property type="protein sequence ID" value="RHE92130.1"/>
    <property type="molecule type" value="Genomic_DNA"/>
</dbReference>
<dbReference type="Proteomes" id="UP000285650">
    <property type="component" value="Unassembled WGS sequence"/>
</dbReference>
<protein>
    <submittedName>
        <fullName evidence="1">Uncharacterized protein</fullName>
    </submittedName>
</protein>